<sequence>MSALSGIRSIMEDIALAATDTSGDTWLNLSPGNPAAIPQVTDTWRRLYEEAVASGFAEFSGRYGPSRGSDVLVDAIVRYFNARYGWGIGPQNVLVGAGCQMLAFMATTVFTGPGDDGPRRLVLPSVPDYTGYQGLSLDAGGIVGVEPGVEFQDGRFFRYTFDLEAVRAQSSVGMMLLSSPGNPTGRTLLRDDLSGLMEIAEERDIPLVLDHAYGDPFPGVAQGAVDPPLHPNVINCFTFSKAGLPGERLGFAIGPRDAIDAMLSFTANSHLHAPQLIQATAALALNTGAIDTLTTEAIRPYYRDKRRTAEKLLHDLLPDALDWRLHSTDGGMFCWLWIDHAWFSDLVLYEALKRKKVFVVPGRHFFVEPFASPFLAEHATRCVRLSLSPDETVIAEGIARLAEALEEMRGAK</sequence>
<dbReference type="Proteomes" id="UP000271554">
    <property type="component" value="Chromosome"/>
</dbReference>
<evidence type="ECO:0000259" key="5">
    <source>
        <dbReference type="Pfam" id="PF00155"/>
    </source>
</evidence>
<evidence type="ECO:0000256" key="1">
    <source>
        <dbReference type="ARBA" id="ARBA00001933"/>
    </source>
</evidence>
<dbReference type="InterPro" id="IPR015421">
    <property type="entry name" value="PyrdxlP-dep_Trfase_major"/>
</dbReference>
<dbReference type="EMBL" id="CP032698">
    <property type="protein sequence ID" value="AYG79084.1"/>
    <property type="molecule type" value="Genomic_DNA"/>
</dbReference>
<dbReference type="Gene3D" id="3.40.640.10">
    <property type="entry name" value="Type I PLP-dependent aspartate aminotransferase-like (Major domain)"/>
    <property type="match status" value="1"/>
</dbReference>
<dbReference type="GO" id="GO:0009042">
    <property type="term" value="F:valine-pyruvate transaminase activity"/>
    <property type="evidence" value="ECO:0007669"/>
    <property type="project" value="UniProtKB-EC"/>
</dbReference>
<dbReference type="CDD" id="cd00609">
    <property type="entry name" value="AAT_like"/>
    <property type="match status" value="1"/>
</dbReference>
<evidence type="ECO:0000313" key="6">
    <source>
        <dbReference type="EMBL" id="AYG79084.1"/>
    </source>
</evidence>
<dbReference type="OrthoDB" id="9763453at2"/>
<dbReference type="InterPro" id="IPR004839">
    <property type="entry name" value="Aminotransferase_I/II_large"/>
</dbReference>
<dbReference type="InterPro" id="IPR050859">
    <property type="entry name" value="Class-I_PLP-dep_aminotransf"/>
</dbReference>
<evidence type="ECO:0000256" key="2">
    <source>
        <dbReference type="ARBA" id="ARBA00022576"/>
    </source>
</evidence>
<dbReference type="PANTHER" id="PTHR42790">
    <property type="entry name" value="AMINOTRANSFERASE"/>
    <property type="match status" value="1"/>
</dbReference>
<dbReference type="EC" id="2.6.1.66" evidence="6"/>
<evidence type="ECO:0000256" key="4">
    <source>
        <dbReference type="ARBA" id="ARBA00022898"/>
    </source>
</evidence>
<reference evidence="6 7" key="1">
    <citation type="submission" date="2018-10" db="EMBL/GenBank/DDBJ databases">
        <title>Relationship between Morphology and Antimicrobial Activity in Streptomyces.</title>
        <authorList>
            <person name="Kang H.J."/>
            <person name="Kim S.B."/>
        </authorList>
    </citation>
    <scope>NUCLEOTIDE SEQUENCE [LARGE SCALE GENOMIC DNA]</scope>
    <source>
        <strain evidence="6 7">BH38</strain>
    </source>
</reference>
<comment type="cofactor">
    <cofactor evidence="1">
        <name>pyridoxal 5'-phosphate</name>
        <dbReference type="ChEBI" id="CHEBI:597326"/>
    </cofactor>
</comment>
<dbReference type="PANTHER" id="PTHR42790:SF4">
    <property type="entry name" value="VALINE--PYRUVATE AMINOTRANSFERASE"/>
    <property type="match status" value="1"/>
</dbReference>
<dbReference type="GO" id="GO:0030170">
    <property type="term" value="F:pyridoxal phosphate binding"/>
    <property type="evidence" value="ECO:0007669"/>
    <property type="project" value="InterPro"/>
</dbReference>
<gene>
    <name evidence="6" type="primary">avtA</name>
    <name evidence="6" type="ORF">DWB77_01194</name>
</gene>
<keyword evidence="7" id="KW-1185">Reference proteome</keyword>
<accession>A0A387H6Q3</accession>
<dbReference type="SUPFAM" id="SSF53383">
    <property type="entry name" value="PLP-dependent transferases"/>
    <property type="match status" value="1"/>
</dbReference>
<organism evidence="6 7">
    <name type="scientific">Streptomyces hundungensis</name>
    <dbReference type="NCBI Taxonomy" id="1077946"/>
    <lineage>
        <taxon>Bacteria</taxon>
        <taxon>Bacillati</taxon>
        <taxon>Actinomycetota</taxon>
        <taxon>Actinomycetes</taxon>
        <taxon>Kitasatosporales</taxon>
        <taxon>Streptomycetaceae</taxon>
        <taxon>Streptomyces</taxon>
    </lineage>
</organism>
<dbReference type="GO" id="GO:1901605">
    <property type="term" value="P:alpha-amino acid metabolic process"/>
    <property type="evidence" value="ECO:0007669"/>
    <property type="project" value="TreeGrafter"/>
</dbReference>
<keyword evidence="2 6" id="KW-0032">Aminotransferase</keyword>
<dbReference type="KEGG" id="shun:DWB77_01194"/>
<name>A0A387H6Q3_9ACTN</name>
<dbReference type="GO" id="GO:0005829">
    <property type="term" value="C:cytosol"/>
    <property type="evidence" value="ECO:0007669"/>
    <property type="project" value="TreeGrafter"/>
</dbReference>
<feature type="domain" description="Aminotransferase class I/classII large" evidence="5">
    <location>
        <begin position="61"/>
        <end position="400"/>
    </location>
</feature>
<dbReference type="InterPro" id="IPR015424">
    <property type="entry name" value="PyrdxlP-dep_Trfase"/>
</dbReference>
<dbReference type="Pfam" id="PF00155">
    <property type="entry name" value="Aminotran_1_2"/>
    <property type="match status" value="1"/>
</dbReference>
<dbReference type="RefSeq" id="WP_120720240.1">
    <property type="nucleotide sequence ID" value="NZ_CP032698.1"/>
</dbReference>
<keyword evidence="4" id="KW-0663">Pyridoxal phosphate</keyword>
<evidence type="ECO:0000313" key="7">
    <source>
        <dbReference type="Proteomes" id="UP000271554"/>
    </source>
</evidence>
<keyword evidence="6" id="KW-0670">Pyruvate</keyword>
<evidence type="ECO:0000256" key="3">
    <source>
        <dbReference type="ARBA" id="ARBA00022679"/>
    </source>
</evidence>
<proteinExistence type="predicted"/>
<protein>
    <submittedName>
        <fullName evidence="6">Valine--pyruvate aminotransferase</fullName>
        <ecNumber evidence="6">2.6.1.66</ecNumber>
    </submittedName>
</protein>
<dbReference type="AlphaFoldDB" id="A0A387H6Q3"/>
<keyword evidence="3 6" id="KW-0808">Transferase</keyword>